<feature type="region of interest" description="Disordered" evidence="8">
    <location>
        <begin position="71"/>
        <end position="111"/>
    </location>
</feature>
<evidence type="ECO:0000313" key="17">
    <source>
        <dbReference type="EMBL" id="CAF3839380.1"/>
    </source>
</evidence>
<evidence type="ECO:0000256" key="4">
    <source>
        <dbReference type="ARBA" id="ARBA00023273"/>
    </source>
</evidence>
<dbReference type="EMBL" id="CAJOBI010038534">
    <property type="protein sequence ID" value="CAF4312514.1"/>
    <property type="molecule type" value="Genomic_DNA"/>
</dbReference>
<dbReference type="Proteomes" id="UP000663855">
    <property type="component" value="Unassembled WGS sequence"/>
</dbReference>
<evidence type="ECO:0000313" key="19">
    <source>
        <dbReference type="EMBL" id="CAF4312514.1"/>
    </source>
</evidence>
<dbReference type="OrthoDB" id="10259713at2759"/>
<dbReference type="EMBL" id="CAJOBH010001399">
    <property type="protein sequence ID" value="CAF3852454.1"/>
    <property type="molecule type" value="Genomic_DNA"/>
</dbReference>
<dbReference type="Proteomes" id="UP000663834">
    <property type="component" value="Unassembled WGS sequence"/>
</dbReference>
<keyword evidence="3 7" id="KW-0175">Coiled coil</keyword>
<name>A0A819BQ25_9BILA</name>
<feature type="domain" description="CCDC113/CCDC96 coiled-coil" evidence="9">
    <location>
        <begin position="201"/>
        <end position="374"/>
    </location>
</feature>
<evidence type="ECO:0000256" key="7">
    <source>
        <dbReference type="SAM" id="Coils"/>
    </source>
</evidence>
<keyword evidence="2" id="KW-0970">Cilium biogenesis/degradation</keyword>
<feature type="compositionally biased region" description="Low complexity" evidence="8">
    <location>
        <begin position="1"/>
        <end position="21"/>
    </location>
</feature>
<dbReference type="GO" id="GO:0036064">
    <property type="term" value="C:ciliary basal body"/>
    <property type="evidence" value="ECO:0007669"/>
    <property type="project" value="TreeGrafter"/>
</dbReference>
<evidence type="ECO:0000313" key="18">
    <source>
        <dbReference type="EMBL" id="CAF3852454.1"/>
    </source>
</evidence>
<feature type="region of interest" description="Disordered" evidence="8">
    <location>
        <begin position="1"/>
        <end position="25"/>
    </location>
</feature>
<dbReference type="EMBL" id="CAJOBF010000582">
    <property type="protein sequence ID" value="CAF3839380.1"/>
    <property type="molecule type" value="Genomic_DNA"/>
</dbReference>
<dbReference type="Proteomes" id="UP000663856">
    <property type="component" value="Unassembled WGS sequence"/>
</dbReference>
<dbReference type="AlphaFoldDB" id="A0A819BQ25"/>
<dbReference type="InterPro" id="IPR025254">
    <property type="entry name" value="CCDC113/CCDC96_CC"/>
</dbReference>
<evidence type="ECO:0000313" key="13">
    <source>
        <dbReference type="EMBL" id="CAF2127083.1"/>
    </source>
</evidence>
<feature type="compositionally biased region" description="Low complexity" evidence="8">
    <location>
        <begin position="71"/>
        <end position="85"/>
    </location>
</feature>
<evidence type="ECO:0000256" key="6">
    <source>
        <dbReference type="ARBA" id="ARBA00044798"/>
    </source>
</evidence>
<dbReference type="PANTHER" id="PTHR15654:SF2">
    <property type="entry name" value="COILED-COIL DOMAIN-CONTAINING PROTEIN 113"/>
    <property type="match status" value="1"/>
</dbReference>
<dbReference type="Proteomes" id="UP000663866">
    <property type="component" value="Unassembled WGS sequence"/>
</dbReference>
<keyword evidence="4" id="KW-0966">Cell projection</keyword>
<dbReference type="Proteomes" id="UP000663842">
    <property type="component" value="Unassembled WGS sequence"/>
</dbReference>
<dbReference type="Proteomes" id="UP000663887">
    <property type="component" value="Unassembled WGS sequence"/>
</dbReference>
<dbReference type="Proteomes" id="UP000681720">
    <property type="component" value="Unassembled WGS sequence"/>
</dbReference>
<dbReference type="EMBL" id="CAJOBJ010000490">
    <property type="protein sequence ID" value="CAF3826034.1"/>
    <property type="molecule type" value="Genomic_DNA"/>
</dbReference>
<evidence type="ECO:0000256" key="5">
    <source>
        <dbReference type="ARBA" id="ARBA00044506"/>
    </source>
</evidence>
<dbReference type="Pfam" id="PF13870">
    <property type="entry name" value="CCDC113_CCDC96_CC"/>
    <property type="match status" value="1"/>
</dbReference>
<organism evidence="15 20">
    <name type="scientific">Rotaria magnacalcarata</name>
    <dbReference type="NCBI Taxonomy" id="392030"/>
    <lineage>
        <taxon>Eukaryota</taxon>
        <taxon>Metazoa</taxon>
        <taxon>Spiralia</taxon>
        <taxon>Gnathifera</taxon>
        <taxon>Rotifera</taxon>
        <taxon>Eurotatoria</taxon>
        <taxon>Bdelloidea</taxon>
        <taxon>Philodinida</taxon>
        <taxon>Philodinidae</taxon>
        <taxon>Rotaria</taxon>
    </lineage>
</organism>
<evidence type="ECO:0000313" key="16">
    <source>
        <dbReference type="EMBL" id="CAF3826034.1"/>
    </source>
</evidence>
<evidence type="ECO:0000313" key="12">
    <source>
        <dbReference type="EMBL" id="CAF2100489.1"/>
    </source>
</evidence>
<feature type="coiled-coil region" evidence="7">
    <location>
        <begin position="207"/>
        <end position="298"/>
    </location>
</feature>
<dbReference type="EMBL" id="CAJOBG010000309">
    <property type="protein sequence ID" value="CAF3795506.1"/>
    <property type="molecule type" value="Genomic_DNA"/>
</dbReference>
<dbReference type="EMBL" id="CAJNRG010015887">
    <property type="protein sequence ID" value="CAF2184966.1"/>
    <property type="molecule type" value="Genomic_DNA"/>
</dbReference>
<evidence type="ECO:0000313" key="10">
    <source>
        <dbReference type="EMBL" id="CAF1593251.1"/>
    </source>
</evidence>
<evidence type="ECO:0000256" key="1">
    <source>
        <dbReference type="ARBA" id="ARBA00004138"/>
    </source>
</evidence>
<comment type="similarity">
    <text evidence="5">Belongs to the CFAP263 family.</text>
</comment>
<dbReference type="Proteomes" id="UP000663824">
    <property type="component" value="Unassembled WGS sequence"/>
</dbReference>
<evidence type="ECO:0000259" key="9">
    <source>
        <dbReference type="Pfam" id="PF13870"/>
    </source>
</evidence>
<comment type="subcellular location">
    <subcellularLocation>
        <location evidence="1">Cell projection</location>
        <location evidence="1">Cilium</location>
    </subcellularLocation>
</comment>
<dbReference type="InterPro" id="IPR051885">
    <property type="entry name" value="CC_CF"/>
</dbReference>
<protein>
    <recommendedName>
        <fullName evidence="6">Cilia- and flagella-associated protein 263</fullName>
    </recommendedName>
</protein>
<proteinExistence type="inferred from homology"/>
<dbReference type="EMBL" id="CAJNRF010008322">
    <property type="protein sequence ID" value="CAF2100489.1"/>
    <property type="molecule type" value="Genomic_DNA"/>
</dbReference>
<evidence type="ECO:0000313" key="15">
    <source>
        <dbReference type="EMBL" id="CAF3795506.1"/>
    </source>
</evidence>
<reference evidence="15" key="1">
    <citation type="submission" date="2021-02" db="EMBL/GenBank/DDBJ databases">
        <authorList>
            <person name="Nowell W R."/>
        </authorList>
    </citation>
    <scope>NUCLEOTIDE SEQUENCE</scope>
</reference>
<dbReference type="PANTHER" id="PTHR15654">
    <property type="entry name" value="COILED-COIL DOMAIN-CONTAINING PROTEIN 113-RELATED"/>
    <property type="match status" value="1"/>
</dbReference>
<keyword evidence="20" id="KW-1185">Reference proteome</keyword>
<evidence type="ECO:0000313" key="20">
    <source>
        <dbReference type="Proteomes" id="UP000663866"/>
    </source>
</evidence>
<evidence type="ECO:0000313" key="11">
    <source>
        <dbReference type="EMBL" id="CAF1680601.1"/>
    </source>
</evidence>
<dbReference type="EMBL" id="CAJNRE010014346">
    <property type="protein sequence ID" value="CAF2127083.1"/>
    <property type="molecule type" value="Genomic_DNA"/>
</dbReference>
<evidence type="ECO:0000256" key="8">
    <source>
        <dbReference type="SAM" id="MobiDB-lite"/>
    </source>
</evidence>
<evidence type="ECO:0000256" key="3">
    <source>
        <dbReference type="ARBA" id="ARBA00023054"/>
    </source>
</evidence>
<evidence type="ECO:0000256" key="2">
    <source>
        <dbReference type="ARBA" id="ARBA00022794"/>
    </source>
</evidence>
<comment type="caution">
    <text evidence="15">The sequence shown here is derived from an EMBL/GenBank/DDBJ whole genome shotgun (WGS) entry which is preliminary data.</text>
</comment>
<dbReference type="Proteomes" id="UP000676336">
    <property type="component" value="Unassembled WGS sequence"/>
</dbReference>
<sequence>MAEARSSFSGSSSAEHFGAAANDDADDIELQQRLEKLEREIVDLTFENNIFEINLERKKSEPITAASAAPAFNASQATTPTSSSQDLTTAGGTSRSDRFARKRSKSRSTQGDFRIQLSLEQKIEIITTEYEQMKNEKSRRETTNEKKMDQLESDAEWIDIEIKDFDAAIAEFNKIRESSIDKRTQKIVGEKIDRYFVERIKARESLINKLRDRSSGLKRQIVRLETQLRQKEEMGETLHEVDFNQLKIENKQYLDKIDEKNVELILLKRQVGKATQSLNRFKDDLNRQIKDLLDIEQRIGKQNNLHGRAEQEMIDANQEQSRAAKIHNHLAEQTEEYEVPEVLDYVKKKALLYNLERDCEVWERKVEIAAMALQQSKQQWQALQRNAQYENNSANWSNELQAR</sequence>
<dbReference type="EMBL" id="CAJNOV010016591">
    <property type="protein sequence ID" value="CAF1593251.1"/>
    <property type="molecule type" value="Genomic_DNA"/>
</dbReference>
<dbReference type="GO" id="GO:0005930">
    <property type="term" value="C:axoneme"/>
    <property type="evidence" value="ECO:0007669"/>
    <property type="project" value="TreeGrafter"/>
</dbReference>
<dbReference type="EMBL" id="CAJNOW010020642">
    <property type="protein sequence ID" value="CAF1680601.1"/>
    <property type="molecule type" value="Genomic_DNA"/>
</dbReference>
<evidence type="ECO:0000313" key="14">
    <source>
        <dbReference type="EMBL" id="CAF2184966.1"/>
    </source>
</evidence>
<dbReference type="Proteomes" id="UP000681967">
    <property type="component" value="Unassembled WGS sequence"/>
</dbReference>
<accession>A0A819BQ25</accession>
<gene>
    <name evidence="18" type="ORF">BYL167_LOCUS5934</name>
    <name evidence="10" type="ORF">CJN711_LOCUS34288</name>
    <name evidence="16" type="ORF">GIL414_LOCUS2510</name>
    <name evidence="11" type="ORF">KQP761_LOCUS36476</name>
    <name evidence="13" type="ORF">MBJ925_LOCUS26939</name>
    <name evidence="15" type="ORF">OVN521_LOCUS3561</name>
    <name evidence="19" type="ORF">SMN809_LOCUS26605</name>
    <name evidence="17" type="ORF">UXM345_LOCUS7123</name>
    <name evidence="12" type="ORF">WKI299_LOCUS20125</name>
    <name evidence="14" type="ORF">XDN619_LOCUS31962</name>
</gene>
<dbReference type="GO" id="GO:0060271">
    <property type="term" value="P:cilium assembly"/>
    <property type="evidence" value="ECO:0007669"/>
    <property type="project" value="TreeGrafter"/>
</dbReference>